<protein>
    <submittedName>
        <fullName evidence="1">Uncharacterized protein</fullName>
    </submittedName>
</protein>
<dbReference type="EnsemblBacteria" id="BAD85355">
    <property type="protein sequence ID" value="BAD85355"/>
    <property type="gene ID" value="TK1166"/>
</dbReference>
<dbReference type="Gene3D" id="1.10.1520.20">
    <property type="entry name" value="Ribonuclease III"/>
    <property type="match status" value="1"/>
</dbReference>
<dbReference type="STRING" id="69014.TK1166"/>
<dbReference type="InterPro" id="IPR036389">
    <property type="entry name" value="RNase_III_sf"/>
</dbReference>
<dbReference type="InParanoid" id="Q5JE89"/>
<dbReference type="KEGG" id="tko:TK1166"/>
<accession>Q5JE89</accession>
<dbReference type="AlphaFoldDB" id="Q5JE89"/>
<sequence>MELISYTRDFTDKGLAKLGDSLINLVFSLALSEYLGKPTGERVPNASLAIALEMAGLRHIIPPRTDKHGKGDIAEALFAYAWLEKKITIEEAVEILSQNLDDDVTHFTRKKETIGKAFAVLYEEIGKRLGLKD</sequence>
<dbReference type="InterPro" id="IPR038133">
    <property type="entry name" value="Ribo_III_sf_archaeal"/>
</dbReference>
<gene>
    <name evidence="1" type="ordered locus">TK1166</name>
</gene>
<dbReference type="PATRIC" id="fig|69014.16.peg.1141"/>
<name>Q5JE89_THEKO</name>
<evidence type="ECO:0000313" key="1">
    <source>
        <dbReference type="EMBL" id="BAD85355.1"/>
    </source>
</evidence>
<dbReference type="RefSeq" id="WP_011250117.1">
    <property type="nucleotide sequence ID" value="NC_006624.1"/>
</dbReference>
<evidence type="ECO:0000313" key="2">
    <source>
        <dbReference type="Proteomes" id="UP000000536"/>
    </source>
</evidence>
<dbReference type="eggNOG" id="arCOG05836">
    <property type="taxonomic scope" value="Archaea"/>
</dbReference>
<dbReference type="EMBL" id="AP006878">
    <property type="protein sequence ID" value="BAD85355.1"/>
    <property type="molecule type" value="Genomic_DNA"/>
</dbReference>
<dbReference type="Pfam" id="PF11469">
    <property type="entry name" value="Ribonucleas_3_2"/>
    <property type="match status" value="1"/>
</dbReference>
<dbReference type="Proteomes" id="UP000000536">
    <property type="component" value="Chromosome"/>
</dbReference>
<dbReference type="PhylomeDB" id="Q5JE89"/>
<dbReference type="HOGENOM" id="CLU_1902044_0_0_2"/>
<reference evidence="1 2" key="1">
    <citation type="journal article" date="2005" name="Genome Res.">
        <title>Complete genome sequence of the hyperthermophilic archaeon Thermococcus kodakaraensis KOD1 and comparison with Pyrococcus genomes.</title>
        <authorList>
            <person name="Fukui T."/>
            <person name="Atomi H."/>
            <person name="Kanai T."/>
            <person name="Matsumi R."/>
            <person name="Fujiwara S."/>
            <person name="Imanaka T."/>
        </authorList>
    </citation>
    <scope>NUCLEOTIDE SEQUENCE [LARGE SCALE GENOMIC DNA]</scope>
    <source>
        <strain evidence="2">ATCC BAA-918 / JCM 12380 / KOD1</strain>
    </source>
</reference>
<keyword evidence="2" id="KW-1185">Reference proteome</keyword>
<organism evidence="1 2">
    <name type="scientific">Thermococcus kodakarensis (strain ATCC BAA-918 / JCM 12380 / KOD1)</name>
    <name type="common">Pyrococcus kodakaraensis (strain KOD1)</name>
    <dbReference type="NCBI Taxonomy" id="69014"/>
    <lineage>
        <taxon>Archaea</taxon>
        <taxon>Methanobacteriati</taxon>
        <taxon>Methanobacteriota</taxon>
        <taxon>Thermococci</taxon>
        <taxon>Thermococcales</taxon>
        <taxon>Thermococcaceae</taxon>
        <taxon>Thermococcus</taxon>
    </lineage>
</organism>
<dbReference type="SUPFAM" id="SSF69065">
    <property type="entry name" value="RNase III domain-like"/>
    <property type="match status" value="1"/>
</dbReference>
<dbReference type="InterPro" id="IPR021568">
    <property type="entry name" value="Ribonuclease_III_archaeal"/>
</dbReference>
<dbReference type="GO" id="GO:0004525">
    <property type="term" value="F:ribonuclease III activity"/>
    <property type="evidence" value="ECO:0007669"/>
    <property type="project" value="InterPro"/>
</dbReference>
<dbReference type="GeneID" id="78447681"/>
<dbReference type="GO" id="GO:0006396">
    <property type="term" value="P:RNA processing"/>
    <property type="evidence" value="ECO:0007669"/>
    <property type="project" value="InterPro"/>
</dbReference>
<proteinExistence type="predicted"/>